<keyword evidence="1" id="KW-0614">Plasmid</keyword>
<dbReference type="EMBL" id="CP050269">
    <property type="protein sequence ID" value="QIR08057.1"/>
    <property type="molecule type" value="Genomic_DNA"/>
</dbReference>
<geneLocation type="plasmid" evidence="1 2">
    <name>pM138.2</name>
</geneLocation>
<organism evidence="1 2">
    <name type="scientific">Salinivibrio costicola</name>
    <name type="common">Vibrio costicola</name>
    <dbReference type="NCBI Taxonomy" id="51367"/>
    <lineage>
        <taxon>Bacteria</taxon>
        <taxon>Pseudomonadati</taxon>
        <taxon>Pseudomonadota</taxon>
        <taxon>Gammaproteobacteria</taxon>
        <taxon>Vibrionales</taxon>
        <taxon>Vibrionaceae</taxon>
        <taxon>Salinivibrio</taxon>
    </lineage>
</organism>
<evidence type="ECO:0000313" key="1">
    <source>
        <dbReference type="EMBL" id="QIR08057.1"/>
    </source>
</evidence>
<keyword evidence="2" id="KW-1185">Reference proteome</keyword>
<dbReference type="RefSeq" id="WP_167315490.1">
    <property type="nucleotide sequence ID" value="NZ_CP050269.1"/>
</dbReference>
<reference evidence="1 2" key="1">
    <citation type="submission" date="2020-03" db="EMBL/GenBank/DDBJ databases">
        <title>Genome mining reveals the biosynthetic pathways of PHA and ectoines of the halophilic strain Salinivibrio costicola M318 isolated from fermented shrimp paste.</title>
        <authorList>
            <person name="Doan T.V."/>
            <person name="Tran L.T."/>
            <person name="Trieu T.A."/>
            <person name="Nguyen Q.V."/>
            <person name="Quach T.N."/>
            <person name="Phi T.Q."/>
            <person name="Kumar S."/>
        </authorList>
    </citation>
    <scope>NUCLEOTIDE SEQUENCE [LARGE SCALE GENOMIC DNA]</scope>
    <source>
        <strain evidence="1 2">M318</strain>
        <plasmid evidence="1 2">pM138.2</plasmid>
    </source>
</reference>
<dbReference type="Proteomes" id="UP000501408">
    <property type="component" value="Plasmid pM138.2"/>
</dbReference>
<sequence>MNDWDFVNFSEDHEMDYHLDLVGKSQSIKNRAYLRDNTQWTAKNDLDKTIIKHSEFKPYVQADKKYLDDPQ</sequence>
<proteinExistence type="predicted"/>
<name>A0ABX6K9U5_SALCS</name>
<gene>
    <name evidence="1" type="ORF">HBA18_16665</name>
</gene>
<protein>
    <submittedName>
        <fullName evidence="1">Uncharacterized protein</fullName>
    </submittedName>
</protein>
<evidence type="ECO:0000313" key="2">
    <source>
        <dbReference type="Proteomes" id="UP000501408"/>
    </source>
</evidence>
<accession>A0ABX6K9U5</accession>